<evidence type="ECO:0000256" key="6">
    <source>
        <dbReference type="SAM" id="MobiDB-lite"/>
    </source>
</evidence>
<dbReference type="Pfam" id="PF12075">
    <property type="entry name" value="KN_motif"/>
    <property type="match status" value="1"/>
</dbReference>
<feature type="compositionally biased region" description="Low complexity" evidence="6">
    <location>
        <begin position="35"/>
        <end position="48"/>
    </location>
</feature>
<dbReference type="GO" id="GO:0030837">
    <property type="term" value="P:negative regulation of actin filament polymerization"/>
    <property type="evidence" value="ECO:0007669"/>
    <property type="project" value="InterPro"/>
</dbReference>
<keyword evidence="2" id="KW-0677">Repeat</keyword>
<feature type="region of interest" description="Disordered" evidence="6">
    <location>
        <begin position="827"/>
        <end position="948"/>
    </location>
</feature>
<dbReference type="OMA" id="VYMENIN"/>
<reference evidence="7" key="3">
    <citation type="submission" date="2025-09" db="UniProtKB">
        <authorList>
            <consortium name="Ensembl"/>
        </authorList>
    </citation>
    <scope>IDENTIFICATION</scope>
</reference>
<feature type="region of interest" description="Disordered" evidence="6">
    <location>
        <begin position="426"/>
        <end position="472"/>
    </location>
</feature>
<feature type="compositionally biased region" description="Pro residues" evidence="6">
    <location>
        <begin position="211"/>
        <end position="220"/>
    </location>
</feature>
<keyword evidence="4" id="KW-0175">Coiled coil</keyword>
<dbReference type="GO" id="GO:0005856">
    <property type="term" value="C:cytoskeleton"/>
    <property type="evidence" value="ECO:0007669"/>
    <property type="project" value="TreeGrafter"/>
</dbReference>
<name>A0A674H6N4_TAEGU</name>
<feature type="compositionally biased region" description="Low complexity" evidence="6">
    <location>
        <begin position="894"/>
        <end position="910"/>
    </location>
</feature>
<dbReference type="FunFam" id="1.25.40.20:FF:000017">
    <property type="entry name" value="KN motif and ankyrin repeat domain-containing protein 1"/>
    <property type="match status" value="1"/>
</dbReference>
<evidence type="ECO:0000256" key="3">
    <source>
        <dbReference type="ARBA" id="ARBA00023043"/>
    </source>
</evidence>
<feature type="region of interest" description="Disordered" evidence="6">
    <location>
        <begin position="327"/>
        <end position="411"/>
    </location>
</feature>
<feature type="region of interest" description="Disordered" evidence="6">
    <location>
        <begin position="88"/>
        <end position="295"/>
    </location>
</feature>
<feature type="repeat" description="ANK" evidence="5">
    <location>
        <begin position="1098"/>
        <end position="1130"/>
    </location>
</feature>
<keyword evidence="8" id="KW-1185">Reference proteome</keyword>
<keyword evidence="1" id="KW-0597">Phosphoprotein</keyword>
<feature type="region of interest" description="Disordered" evidence="6">
    <location>
        <begin position="529"/>
        <end position="559"/>
    </location>
</feature>
<dbReference type="Ensembl" id="ENSTGUT00000041465.1">
    <property type="protein sequence ID" value="ENSTGUP00000031198.1"/>
    <property type="gene ID" value="ENSTGUG00000000089.2"/>
</dbReference>
<dbReference type="InterPro" id="IPR036770">
    <property type="entry name" value="Ankyrin_rpt-contain_sf"/>
</dbReference>
<dbReference type="Proteomes" id="UP000007754">
    <property type="component" value="Chromosome 28"/>
</dbReference>
<proteinExistence type="predicted"/>
<gene>
    <name evidence="7" type="primary">KANK3</name>
</gene>
<evidence type="ECO:0000313" key="8">
    <source>
        <dbReference type="Proteomes" id="UP000007754"/>
    </source>
</evidence>
<sequence length="1225" mass="129956">MAGVLTGWGRAQNSWLSDQHGKQAGKKAGKKRRQTAAAGTGRAARNPAGPGPGSPARPSGALLPAVGGTRAKCEGVCAGGARWGRELEPSHPLGLSSGQRVPQCRGDVGRASPFLQGDRPPFCGQVSESPVPRVTAVGAPHPRGSQERGAGVTRVRDPPSPRRQERGTSHPGRPRAQRYPLRGRTEGRRCRGRAAGAVPVPSRRARGRSRPPAPPRPLPPSARGCGGQRRGAARESRPGLCPGCSPRVRQHGRWSSGQQHSGKKMAQPAPLNQNLPDLGGPFLYQDQDDGEKSSYSVETPYGFLLDLDFLKYVDDIESGQTLKKVPLPRRLKGSRPTPSTLRSPSSHTSAWTSTESLTSTASEEGRTALLLSPHGRAPLEPVSKPTSHPISPPPVRLLPPPTRKCLVPNPRVEKTLLETSRRLEQEQGRLQDGGGPSHAGQPPHWVPVGAEGQAGWGRVSPGSSGRSTPAAGLSTAPLQHVREQMAAALRQLRDLEGQVKTIPLLEMQICELKREKAKLLEKLSAEPGEALYHPSEGGAGGEEAPRTGPESEAEPVKGRTSKIAELRKLTEKLAVPERNIRAWPGKSPRVADRPCRSVAVGEDRAMTDAVFYYRSLQESGDTPDGGTQGRRDVSVWVMESSLGLPTEAERELELLQQTVAHQKEVIALMEGHLQEATRELEELRLEVCARRPRAQVDKEVMAMPQVAEALVEAVVVTQSRAAGDSPKTAEAGVECCPLTSCVAVGCRPDGRDVAVGPDSAASCDDKGSQTDLGSIVLAGEEKEPGVGEVMEPGLDDGLSSRSVLGAGATGLMSPVSQGPGPAVLEMTHGNCDPAPAQDTGAAPSPATGALKSIMKKRDGPPRGEAEGSKKSLQFVGVLNGEYESTSSEEEEEANSSSEKASADSSNSSEQGDTETSEEEAEEGMCEPRLESKGTDGSPLEPPEVKEKFELSPRMREACLIVKTHLGHPGAAKSKEVLASSSLVLQEWFRLSSQKSSIPDTVANHLLAFAEVSPALLAHVVNLADGNGNTALHYSVSHSNFHIVWLLLDTGICNVDHQNKAGYTALMLAALAAVEQEEDMNVVRRLFSMGNVNAKASQAGQTALMLAVSHGRQEMVEALLACGANVNLQDEEGSTALMCACEHGRLETVKLLLAQPACDISIVDSDGNNAVAIALEAGHGDIAALLSEHLNSTKVQVPVSTTSLPTGGERAERQTSVSRKRQQEQE</sequence>
<feature type="region of interest" description="Disordered" evidence="6">
    <location>
        <begin position="1"/>
        <end position="65"/>
    </location>
</feature>
<evidence type="ECO:0000313" key="7">
    <source>
        <dbReference type="Ensembl" id="ENSTGUP00000031198.1"/>
    </source>
</evidence>
<evidence type="ECO:0000256" key="4">
    <source>
        <dbReference type="ARBA" id="ARBA00023054"/>
    </source>
</evidence>
<feature type="compositionally biased region" description="Polar residues" evidence="6">
    <location>
        <begin position="1195"/>
        <end position="1204"/>
    </location>
</feature>
<evidence type="ECO:0000256" key="2">
    <source>
        <dbReference type="ARBA" id="ARBA00022737"/>
    </source>
</evidence>
<protein>
    <submittedName>
        <fullName evidence="7">KN motif and ankyrin repeat domains 3</fullName>
    </submittedName>
</protein>
<feature type="region of interest" description="Disordered" evidence="6">
    <location>
        <begin position="1195"/>
        <end position="1225"/>
    </location>
</feature>
<reference evidence="7 8" key="1">
    <citation type="journal article" date="2010" name="Nature">
        <title>The genome of a songbird.</title>
        <authorList>
            <person name="Warren W.C."/>
            <person name="Clayton D.F."/>
            <person name="Ellegren H."/>
            <person name="Arnold A.P."/>
            <person name="Hillier L.W."/>
            <person name="Kunstner A."/>
            <person name="Searle S."/>
            <person name="White S."/>
            <person name="Vilella A.J."/>
            <person name="Fairley S."/>
            <person name="Heger A."/>
            <person name="Kong L."/>
            <person name="Ponting C.P."/>
            <person name="Jarvis E.D."/>
            <person name="Mello C.V."/>
            <person name="Minx P."/>
            <person name="Lovell P."/>
            <person name="Velho T.A."/>
            <person name="Ferris M."/>
            <person name="Balakrishnan C.N."/>
            <person name="Sinha S."/>
            <person name="Blatti C."/>
            <person name="London S.E."/>
            <person name="Li Y."/>
            <person name="Lin Y.C."/>
            <person name="George J."/>
            <person name="Sweedler J."/>
            <person name="Southey B."/>
            <person name="Gunaratne P."/>
            <person name="Watson M."/>
            <person name="Nam K."/>
            <person name="Backstrom N."/>
            <person name="Smeds L."/>
            <person name="Nabholz B."/>
            <person name="Itoh Y."/>
            <person name="Whitney O."/>
            <person name="Pfenning A.R."/>
            <person name="Howard J."/>
            <person name="Volker M."/>
            <person name="Skinner B.M."/>
            <person name="Griffin D.K."/>
            <person name="Ye L."/>
            <person name="McLaren W.M."/>
            <person name="Flicek P."/>
            <person name="Quesada V."/>
            <person name="Velasco G."/>
            <person name="Lopez-Otin C."/>
            <person name="Puente X.S."/>
            <person name="Olender T."/>
            <person name="Lancet D."/>
            <person name="Smit A.F."/>
            <person name="Hubley R."/>
            <person name="Konkel M.K."/>
            <person name="Walker J.A."/>
            <person name="Batzer M.A."/>
            <person name="Gu W."/>
            <person name="Pollock D.D."/>
            <person name="Chen L."/>
            <person name="Cheng Z."/>
            <person name="Eichler E.E."/>
            <person name="Stapley J."/>
            <person name="Slate J."/>
            <person name="Ekblom R."/>
            <person name="Birkhead T."/>
            <person name="Burke T."/>
            <person name="Burt D."/>
            <person name="Scharff C."/>
            <person name="Adam I."/>
            <person name="Richard H."/>
            <person name="Sultan M."/>
            <person name="Soldatov A."/>
            <person name="Lehrach H."/>
            <person name="Edwards S.V."/>
            <person name="Yang S.P."/>
            <person name="Li X."/>
            <person name="Graves T."/>
            <person name="Fulton L."/>
            <person name="Nelson J."/>
            <person name="Chinwalla A."/>
            <person name="Hou S."/>
            <person name="Mardis E.R."/>
            <person name="Wilson R.K."/>
        </authorList>
    </citation>
    <scope>NUCLEOTIDE SEQUENCE [LARGE SCALE GENOMIC DNA]</scope>
</reference>
<feature type="compositionally biased region" description="Basic and acidic residues" evidence="6">
    <location>
        <begin position="154"/>
        <end position="168"/>
    </location>
</feature>
<dbReference type="Pfam" id="PF12796">
    <property type="entry name" value="Ank_2"/>
    <property type="match status" value="1"/>
</dbReference>
<feature type="compositionally biased region" description="Acidic residues" evidence="6">
    <location>
        <begin position="911"/>
        <end position="924"/>
    </location>
</feature>
<dbReference type="GeneTree" id="ENSGT00940000161178"/>
<dbReference type="PROSITE" id="PS50297">
    <property type="entry name" value="ANK_REP_REGION"/>
    <property type="match status" value="2"/>
</dbReference>
<organism evidence="7 8">
    <name type="scientific">Taeniopygia guttata</name>
    <name type="common">Zebra finch</name>
    <name type="synonym">Poephila guttata</name>
    <dbReference type="NCBI Taxonomy" id="59729"/>
    <lineage>
        <taxon>Eukaryota</taxon>
        <taxon>Metazoa</taxon>
        <taxon>Chordata</taxon>
        <taxon>Craniata</taxon>
        <taxon>Vertebrata</taxon>
        <taxon>Euteleostomi</taxon>
        <taxon>Archelosauria</taxon>
        <taxon>Archosauria</taxon>
        <taxon>Dinosauria</taxon>
        <taxon>Saurischia</taxon>
        <taxon>Theropoda</taxon>
        <taxon>Coelurosauria</taxon>
        <taxon>Aves</taxon>
        <taxon>Neognathae</taxon>
        <taxon>Neoaves</taxon>
        <taxon>Telluraves</taxon>
        <taxon>Australaves</taxon>
        <taxon>Passeriformes</taxon>
        <taxon>Passeroidea</taxon>
        <taxon>Estrildidae</taxon>
        <taxon>Estrildinae</taxon>
        <taxon>Taeniopygia</taxon>
    </lineage>
</organism>
<dbReference type="SMART" id="SM00248">
    <property type="entry name" value="ANK"/>
    <property type="match status" value="5"/>
</dbReference>
<dbReference type="InterPro" id="IPR047184">
    <property type="entry name" value="KANK1-4"/>
</dbReference>
<dbReference type="GO" id="GO:0005737">
    <property type="term" value="C:cytoplasm"/>
    <property type="evidence" value="ECO:0007669"/>
    <property type="project" value="TreeGrafter"/>
</dbReference>
<accession>A0A674H6N4</accession>
<feature type="compositionally biased region" description="Low complexity" evidence="6">
    <location>
        <begin position="193"/>
        <end position="202"/>
    </location>
</feature>
<dbReference type="InParanoid" id="A0A674H6N4"/>
<dbReference type="PANTHER" id="PTHR24168">
    <property type="entry name" value="KN MOTIF AND ANKYRIN REPEAT DOMAIN-CONTAINING"/>
    <property type="match status" value="1"/>
</dbReference>
<feature type="repeat" description="ANK" evidence="5">
    <location>
        <begin position="1026"/>
        <end position="1050"/>
    </location>
</feature>
<dbReference type="Pfam" id="PF00023">
    <property type="entry name" value="Ank"/>
    <property type="match status" value="1"/>
</dbReference>
<dbReference type="InterPro" id="IPR002110">
    <property type="entry name" value="Ankyrin_rpt"/>
</dbReference>
<feature type="compositionally biased region" description="Basic residues" evidence="6">
    <location>
        <begin position="23"/>
        <end position="34"/>
    </location>
</feature>
<reference evidence="7" key="2">
    <citation type="submission" date="2025-08" db="UniProtKB">
        <authorList>
            <consortium name="Ensembl"/>
        </authorList>
    </citation>
    <scope>IDENTIFICATION</scope>
</reference>
<keyword evidence="3 5" id="KW-0040">ANK repeat</keyword>
<feature type="compositionally biased region" description="Basic and acidic residues" evidence="6">
    <location>
        <begin position="855"/>
        <end position="869"/>
    </location>
</feature>
<dbReference type="InterPro" id="IPR021939">
    <property type="entry name" value="KN_motif"/>
</dbReference>
<dbReference type="PANTHER" id="PTHR24168:SF23">
    <property type="entry name" value="KN MOTIF AND ANKYRIN REPEAT DOMAIN-CONTAINING PROTEIN 3"/>
    <property type="match status" value="1"/>
</dbReference>
<dbReference type="Gene3D" id="1.25.40.20">
    <property type="entry name" value="Ankyrin repeat-containing domain"/>
    <property type="match status" value="1"/>
</dbReference>
<evidence type="ECO:0000256" key="1">
    <source>
        <dbReference type="ARBA" id="ARBA00022553"/>
    </source>
</evidence>
<feature type="compositionally biased region" description="Low complexity" evidence="6">
    <location>
        <begin position="334"/>
        <end position="362"/>
    </location>
</feature>
<dbReference type="SUPFAM" id="SSF48403">
    <property type="entry name" value="Ankyrin repeat"/>
    <property type="match status" value="1"/>
</dbReference>
<dbReference type="PROSITE" id="PS50088">
    <property type="entry name" value="ANK_REPEAT"/>
    <property type="match status" value="2"/>
</dbReference>
<evidence type="ECO:0000256" key="5">
    <source>
        <dbReference type="PROSITE-ProRule" id="PRU00023"/>
    </source>
</evidence>
<dbReference type="AlphaFoldDB" id="A0A674H6N4"/>
<feature type="compositionally biased region" description="Pro residues" evidence="6">
    <location>
        <begin position="390"/>
        <end position="402"/>
    </location>
</feature>